<dbReference type="PROSITE" id="PS51819">
    <property type="entry name" value="VOC"/>
    <property type="match status" value="2"/>
</dbReference>
<dbReference type="Gene3D" id="3.10.180.10">
    <property type="entry name" value="2,3-Dihydroxybiphenyl 1,2-Dioxygenase, domain 1"/>
    <property type="match status" value="2"/>
</dbReference>
<dbReference type="SUPFAM" id="SSF54593">
    <property type="entry name" value="Glyoxalase/Bleomycin resistance protein/Dihydroxybiphenyl dioxygenase"/>
    <property type="match status" value="2"/>
</dbReference>
<evidence type="ECO:0000256" key="2">
    <source>
        <dbReference type="SAM" id="SignalP"/>
    </source>
</evidence>
<dbReference type="AlphaFoldDB" id="A0A7S7NVU6"/>
<sequence>MHSGPLLLAALVAAAAAPALMAQASSAPVRPPILGVAHIRLKTADLAAARNFYGRYLGYQEPFELDSLAVFKVNDRQYIEVEPTLKQESEDRLVHIAFETGDARRLRDYLASRLVEVPLAVKPDADGNLSFFIKDADGHSVEFVEYSKGSLHSRNFGKALPRTRISERMIHVGFTIQDRAAADKLYRDILGFRLQWYGGMTDERTDWVSMRVPDGTDWLEYMLNQPHPSPKTLGVMNHLALGVPSTEQGYKTVVERGMNQPDKPKIGRDGKWQLNLYDPNFTRAELMEPAPVQPPCCSPILAP</sequence>
<dbReference type="PANTHER" id="PTHR43048:SF3">
    <property type="entry name" value="METHYLMALONYL-COA EPIMERASE, MITOCHONDRIAL"/>
    <property type="match status" value="1"/>
</dbReference>
<dbReference type="RefSeq" id="WP_194452330.1">
    <property type="nucleotide sequence ID" value="NZ_CP063849.1"/>
</dbReference>
<dbReference type="EMBL" id="CP063849">
    <property type="protein sequence ID" value="QOY90671.1"/>
    <property type="molecule type" value="Genomic_DNA"/>
</dbReference>
<feature type="domain" description="VOC" evidence="3">
    <location>
        <begin position="35"/>
        <end position="146"/>
    </location>
</feature>
<proteinExistence type="predicted"/>
<evidence type="ECO:0000313" key="4">
    <source>
        <dbReference type="EMBL" id="QOY90671.1"/>
    </source>
</evidence>
<feature type="signal peptide" evidence="2">
    <location>
        <begin position="1"/>
        <end position="24"/>
    </location>
</feature>
<evidence type="ECO:0000313" key="5">
    <source>
        <dbReference type="Proteomes" id="UP000593892"/>
    </source>
</evidence>
<dbReference type="InterPro" id="IPR004360">
    <property type="entry name" value="Glyas_Fos-R_dOase_dom"/>
</dbReference>
<gene>
    <name evidence="4" type="ORF">IRI77_12200</name>
</gene>
<dbReference type="KEGG" id="pfer:IRI77_12200"/>
<evidence type="ECO:0000259" key="3">
    <source>
        <dbReference type="PROSITE" id="PS51819"/>
    </source>
</evidence>
<reference evidence="4 5" key="1">
    <citation type="submission" date="2020-10" db="EMBL/GenBank/DDBJ databases">
        <title>Complete genome sequence of Paludibaculum fermentans P105T, a facultatively anaerobic acidobacterium capable of dissimilatory Fe(III) reduction.</title>
        <authorList>
            <person name="Dedysh S.N."/>
            <person name="Beletsky A.V."/>
            <person name="Kulichevskaya I.S."/>
            <person name="Mardanov A.V."/>
            <person name="Ravin N.V."/>
        </authorList>
    </citation>
    <scope>NUCLEOTIDE SEQUENCE [LARGE SCALE GENOMIC DNA]</scope>
    <source>
        <strain evidence="4 5">P105</strain>
    </source>
</reference>
<dbReference type="CDD" id="cd06587">
    <property type="entry name" value="VOC"/>
    <property type="match status" value="2"/>
</dbReference>
<dbReference type="InterPro" id="IPR029068">
    <property type="entry name" value="Glyas_Bleomycin-R_OHBP_Dase"/>
</dbReference>
<dbReference type="Proteomes" id="UP000593892">
    <property type="component" value="Chromosome"/>
</dbReference>
<protein>
    <submittedName>
        <fullName evidence="4">VOC family protein</fullName>
    </submittedName>
</protein>
<feature type="chain" id="PRO_5032307232" evidence="2">
    <location>
        <begin position="25"/>
        <end position="303"/>
    </location>
</feature>
<name>A0A7S7NVU6_PALFE</name>
<organism evidence="4 5">
    <name type="scientific">Paludibaculum fermentans</name>
    <dbReference type="NCBI Taxonomy" id="1473598"/>
    <lineage>
        <taxon>Bacteria</taxon>
        <taxon>Pseudomonadati</taxon>
        <taxon>Acidobacteriota</taxon>
        <taxon>Terriglobia</taxon>
        <taxon>Bryobacterales</taxon>
        <taxon>Bryobacteraceae</taxon>
        <taxon>Paludibaculum</taxon>
    </lineage>
</organism>
<evidence type="ECO:0000256" key="1">
    <source>
        <dbReference type="ARBA" id="ARBA00022723"/>
    </source>
</evidence>
<dbReference type="GO" id="GO:0004493">
    <property type="term" value="F:methylmalonyl-CoA epimerase activity"/>
    <property type="evidence" value="ECO:0007669"/>
    <property type="project" value="TreeGrafter"/>
</dbReference>
<feature type="domain" description="VOC" evidence="3">
    <location>
        <begin position="168"/>
        <end position="289"/>
    </location>
</feature>
<dbReference type="GO" id="GO:0046872">
    <property type="term" value="F:metal ion binding"/>
    <property type="evidence" value="ECO:0007669"/>
    <property type="project" value="UniProtKB-KW"/>
</dbReference>
<dbReference type="InterPro" id="IPR051785">
    <property type="entry name" value="MMCE/EMCE_epimerase"/>
</dbReference>
<keyword evidence="2" id="KW-0732">Signal</keyword>
<dbReference type="GO" id="GO:0046491">
    <property type="term" value="P:L-methylmalonyl-CoA metabolic process"/>
    <property type="evidence" value="ECO:0007669"/>
    <property type="project" value="TreeGrafter"/>
</dbReference>
<dbReference type="PANTHER" id="PTHR43048">
    <property type="entry name" value="METHYLMALONYL-COA EPIMERASE"/>
    <property type="match status" value="1"/>
</dbReference>
<dbReference type="Pfam" id="PF00903">
    <property type="entry name" value="Glyoxalase"/>
    <property type="match status" value="2"/>
</dbReference>
<keyword evidence="1" id="KW-0479">Metal-binding</keyword>
<dbReference type="InterPro" id="IPR037523">
    <property type="entry name" value="VOC_core"/>
</dbReference>
<accession>A0A7S7NVU6</accession>
<keyword evidence="5" id="KW-1185">Reference proteome</keyword>